<dbReference type="OrthoDB" id="8118055at2759"/>
<dbReference type="InterPro" id="IPR036026">
    <property type="entry name" value="Seven-hairpin_glycosidases"/>
</dbReference>
<feature type="active site" evidence="5">
    <location>
        <position position="275"/>
    </location>
</feature>
<dbReference type="SUPFAM" id="SSF48225">
    <property type="entry name" value="Seven-hairpin glycosidases"/>
    <property type="match status" value="1"/>
</dbReference>
<keyword evidence="10" id="KW-1185">Reference proteome</keyword>
<organism evidence="9">
    <name type="scientific">Amphimedon queenslandica</name>
    <name type="common">Sponge</name>
    <dbReference type="NCBI Taxonomy" id="400682"/>
    <lineage>
        <taxon>Eukaryota</taxon>
        <taxon>Metazoa</taxon>
        <taxon>Porifera</taxon>
        <taxon>Demospongiae</taxon>
        <taxon>Heteroscleromorpha</taxon>
        <taxon>Haplosclerida</taxon>
        <taxon>Niphatidae</taxon>
        <taxon>Amphimedon</taxon>
    </lineage>
</organism>
<dbReference type="InterPro" id="IPR044674">
    <property type="entry name" value="EDEM1/2/3"/>
</dbReference>
<reference evidence="10" key="1">
    <citation type="journal article" date="2010" name="Nature">
        <title>The Amphimedon queenslandica genome and the evolution of animal complexity.</title>
        <authorList>
            <person name="Srivastava M."/>
            <person name="Simakov O."/>
            <person name="Chapman J."/>
            <person name="Fahey B."/>
            <person name="Gauthier M.E."/>
            <person name="Mitros T."/>
            <person name="Richards G.S."/>
            <person name="Conaco C."/>
            <person name="Dacre M."/>
            <person name="Hellsten U."/>
            <person name="Larroux C."/>
            <person name="Putnam N.H."/>
            <person name="Stanke M."/>
            <person name="Adamska M."/>
            <person name="Darling A."/>
            <person name="Degnan S.M."/>
            <person name="Oakley T.H."/>
            <person name="Plachetzki D.C."/>
            <person name="Zhai Y."/>
            <person name="Adamski M."/>
            <person name="Calcino A."/>
            <person name="Cummins S.F."/>
            <person name="Goodstein D.M."/>
            <person name="Harris C."/>
            <person name="Jackson D.J."/>
            <person name="Leys S.P."/>
            <person name="Shu S."/>
            <person name="Woodcroft B.J."/>
            <person name="Vervoort M."/>
            <person name="Kosik K.S."/>
            <person name="Manning G."/>
            <person name="Degnan B.M."/>
            <person name="Rokhsar D.S."/>
        </authorList>
    </citation>
    <scope>NUCLEOTIDE SEQUENCE [LARGE SCALE GENOMIC DNA]</scope>
</reference>
<feature type="chain" id="PRO_5012507879" description="alpha-1,2-Mannosidase" evidence="8">
    <location>
        <begin position="26"/>
        <end position="550"/>
    </location>
</feature>
<keyword evidence="4" id="KW-0325">Glycoprotein</keyword>
<reference evidence="9" key="2">
    <citation type="submission" date="2017-05" db="UniProtKB">
        <authorList>
            <consortium name="EnsemblMetazoa"/>
        </authorList>
    </citation>
    <scope>IDENTIFICATION</scope>
</reference>
<feature type="active site" evidence="5">
    <location>
        <position position="390"/>
    </location>
</feature>
<evidence type="ECO:0000256" key="7">
    <source>
        <dbReference type="RuleBase" id="RU361193"/>
    </source>
</evidence>
<evidence type="ECO:0000313" key="9">
    <source>
        <dbReference type="EnsemblMetazoa" id="Aqu2.1.37299_001"/>
    </source>
</evidence>
<evidence type="ECO:0000256" key="4">
    <source>
        <dbReference type="ARBA" id="ARBA00023180"/>
    </source>
</evidence>
<dbReference type="InParanoid" id="A0A1X7VC29"/>
<keyword evidence="7" id="KW-0326">Glycosidase</keyword>
<feature type="active site" description="Proton donor" evidence="5">
    <location>
        <position position="369"/>
    </location>
</feature>
<dbReference type="EC" id="3.2.1.-" evidence="7"/>
<feature type="binding site" evidence="6">
    <location>
        <position position="476"/>
    </location>
    <ligand>
        <name>Ca(2+)</name>
        <dbReference type="ChEBI" id="CHEBI:29108"/>
    </ligand>
</feature>
<dbReference type="PANTHER" id="PTHR45679">
    <property type="entry name" value="ER DEGRADATION-ENHANCING ALPHA-MANNOSIDASE-LIKE PROTEIN 2"/>
    <property type="match status" value="1"/>
</dbReference>
<feature type="active site" description="Proton donor" evidence="5">
    <location>
        <position position="131"/>
    </location>
</feature>
<keyword evidence="6" id="KW-0106">Calcium</keyword>
<evidence type="ECO:0000256" key="2">
    <source>
        <dbReference type="ARBA" id="ARBA00007658"/>
    </source>
</evidence>
<keyword evidence="7" id="KW-0378">Hydrolase</keyword>
<dbReference type="Proteomes" id="UP000007879">
    <property type="component" value="Unassembled WGS sequence"/>
</dbReference>
<dbReference type="PRINTS" id="PR00747">
    <property type="entry name" value="GLYHDRLASE47"/>
</dbReference>
<dbReference type="GO" id="GO:1904380">
    <property type="term" value="P:endoplasmic reticulum mannose trimming"/>
    <property type="evidence" value="ECO:0007669"/>
    <property type="project" value="InterPro"/>
</dbReference>
<evidence type="ECO:0000256" key="1">
    <source>
        <dbReference type="ARBA" id="ARBA00004240"/>
    </source>
</evidence>
<dbReference type="AlphaFoldDB" id="A0A1X7VC29"/>
<dbReference type="KEGG" id="aqu:100641797"/>
<proteinExistence type="inferred from homology"/>
<dbReference type="EnsemblMetazoa" id="Aqu2.1.37299_001">
    <property type="protein sequence ID" value="Aqu2.1.37299_001"/>
    <property type="gene ID" value="Aqu2.1.37299"/>
</dbReference>
<evidence type="ECO:0000256" key="5">
    <source>
        <dbReference type="PIRSR" id="PIRSR601382-1"/>
    </source>
</evidence>
<evidence type="ECO:0000256" key="6">
    <source>
        <dbReference type="PIRSR" id="PIRSR601382-2"/>
    </source>
</evidence>
<protein>
    <recommendedName>
        <fullName evidence="7">alpha-1,2-Mannosidase</fullName>
        <ecNumber evidence="7">3.2.1.-</ecNumber>
    </recommendedName>
</protein>
<keyword evidence="3" id="KW-0256">Endoplasmic reticulum</keyword>
<evidence type="ECO:0000256" key="8">
    <source>
        <dbReference type="SAM" id="SignalP"/>
    </source>
</evidence>
<dbReference type="STRING" id="400682.A0A1X7VC29"/>
<dbReference type="GO" id="GO:0005975">
    <property type="term" value="P:carbohydrate metabolic process"/>
    <property type="evidence" value="ECO:0007669"/>
    <property type="project" value="InterPro"/>
</dbReference>
<dbReference type="Pfam" id="PF01532">
    <property type="entry name" value="Glyco_hydro_47"/>
    <property type="match status" value="1"/>
</dbReference>
<dbReference type="GO" id="GO:0016020">
    <property type="term" value="C:membrane"/>
    <property type="evidence" value="ECO:0007669"/>
    <property type="project" value="InterPro"/>
</dbReference>
<dbReference type="GO" id="GO:0044322">
    <property type="term" value="C:endoplasmic reticulum quality control compartment"/>
    <property type="evidence" value="ECO:0007669"/>
    <property type="project" value="GOC"/>
</dbReference>
<gene>
    <name evidence="9" type="primary">100641797</name>
</gene>
<feature type="signal peptide" evidence="8">
    <location>
        <begin position="1"/>
        <end position="25"/>
    </location>
</feature>
<sequence length="550" mass="62037">MERIALPSLIVLVFLLCFSGQNVHSTFSPLASDNEKYKNLVVEMFFHVYDNYMKYAYPADELMPLSCKGRVRGREPSRGDVDDSLGRFSLTLIDSLDTLAVIGAIDEFSDGLKRVLKDVRFDANLTVSVFETNIRVLGGLLGAHFAADALKSKGHPLLQWYDGELVGMAKTVGDKLLPAFNTSTGIPYSRINLRYGMNDTEAGNTTCTACGGTILMEFAALSQLTGDPVYERKAHQAMEAIWNLRHSANHLVGTVVNVHNGQWTNKDSGVGAGIDSYYEYCLKSYILLGKKDYLTRFTKHYSAIKRYVSNGPFLLGVNMNSPAKPSKHFMDSLLAFWPGLQVLWGDIKSAVSIHNLLYDIVLHYKFLPEAFSPTDINYKVVWPQHPLRPEFIESTYFLYKATNDPFYLEVGKIVVDNLNKYARVACGFASIKDVKRNSKEDRLDSFFLAETLKYLYLLFSEDSDIPFNIDDFIFTTEAHLIPLNFSSSSLTKPLSSPPLSFPLKTEDSAPLFCPNVRIPWAESNYYYRLIMKQCPGSRHLYPLSMVLFPR</sequence>
<comment type="similarity">
    <text evidence="2 7">Belongs to the glycosyl hydrolase 47 family.</text>
</comment>
<keyword evidence="6" id="KW-0479">Metal-binding</keyword>
<name>A0A1X7VC29_AMPQE</name>
<comment type="subcellular location">
    <subcellularLocation>
        <location evidence="1">Endoplasmic reticulum</location>
    </subcellularLocation>
</comment>
<dbReference type="GO" id="GO:0004571">
    <property type="term" value="F:mannosyl-oligosaccharide 1,2-alpha-mannosidase activity"/>
    <property type="evidence" value="ECO:0007669"/>
    <property type="project" value="InterPro"/>
</dbReference>
<evidence type="ECO:0000313" key="10">
    <source>
        <dbReference type="Proteomes" id="UP000007879"/>
    </source>
</evidence>
<evidence type="ECO:0000256" key="3">
    <source>
        <dbReference type="ARBA" id="ARBA00022824"/>
    </source>
</evidence>
<dbReference type="Gene3D" id="1.50.10.10">
    <property type="match status" value="1"/>
</dbReference>
<dbReference type="eggNOG" id="KOG2430">
    <property type="taxonomic scope" value="Eukaryota"/>
</dbReference>
<dbReference type="EnsemblMetazoa" id="XM_019994261.1">
    <property type="protein sequence ID" value="XP_019849820.1"/>
    <property type="gene ID" value="LOC100641797"/>
</dbReference>
<dbReference type="InterPro" id="IPR012341">
    <property type="entry name" value="6hp_glycosidase-like_sf"/>
</dbReference>
<keyword evidence="8" id="KW-0732">Signal</keyword>
<dbReference type="InterPro" id="IPR001382">
    <property type="entry name" value="Glyco_hydro_47"/>
</dbReference>
<comment type="cofactor">
    <cofactor evidence="6">
        <name>Ca(2+)</name>
        <dbReference type="ChEBI" id="CHEBI:29108"/>
    </cofactor>
</comment>
<accession>A0A1X7VC29</accession>
<dbReference type="GO" id="GO:0005509">
    <property type="term" value="F:calcium ion binding"/>
    <property type="evidence" value="ECO:0007669"/>
    <property type="project" value="InterPro"/>
</dbReference>
<dbReference type="PANTHER" id="PTHR45679:SF2">
    <property type="entry name" value="ER DEGRADATION-ENHANCING ALPHA-MANNOSIDASE-LIKE PROTEIN 3"/>
    <property type="match status" value="1"/>
</dbReference>